<protein>
    <submittedName>
        <fullName evidence="1">TPR domain protein</fullName>
    </submittedName>
</protein>
<dbReference type="SUPFAM" id="SSF48452">
    <property type="entry name" value="TPR-like"/>
    <property type="match status" value="1"/>
</dbReference>
<accession>A0A090X1Y6</accession>
<comment type="caution">
    <text evidence="1">The sequence shown here is derived from an EMBL/GenBank/DDBJ whole genome shotgun (WGS) entry which is preliminary data.</text>
</comment>
<dbReference type="Proteomes" id="UP000029643">
    <property type="component" value="Unassembled WGS sequence"/>
</dbReference>
<sequence length="96" mass="10810">MLKIDLQDFKVVEAESSVALEKYPSQPLLYLVNGVALNNLNQPKEAIEALEIGLDYIIDDARMEADFYNQLSKAYTLLNNTAKAQTFSDKAQKLKN</sequence>
<dbReference type="AlphaFoldDB" id="A0A090X1Y6"/>
<name>A0A090X1Y6_9FLAO</name>
<proteinExistence type="predicted"/>
<dbReference type="Gene3D" id="1.25.40.10">
    <property type="entry name" value="Tetratricopeptide repeat domain"/>
    <property type="match status" value="1"/>
</dbReference>
<reference evidence="1 2" key="1">
    <citation type="journal article" date="2014" name="Genome Announc.">
        <title>Draft Genome Sequences of Marine Flavobacterium Algibacter lectus Strains SS8 and NR4.</title>
        <authorList>
            <person name="Takatani N."/>
            <person name="Nakanishi M."/>
            <person name="Meirelles P."/>
            <person name="Mino S."/>
            <person name="Suda W."/>
            <person name="Oshima K."/>
            <person name="Hattori M."/>
            <person name="Ohkuma M."/>
            <person name="Hosokawa M."/>
            <person name="Miyashita K."/>
            <person name="Thompson F.L."/>
            <person name="Niwa A."/>
            <person name="Sawabe T."/>
            <person name="Sawabe T."/>
        </authorList>
    </citation>
    <scope>NUCLEOTIDE SEQUENCE [LARGE SCALE GENOMIC DNA]</scope>
    <source>
        <strain evidence="2">JCM19274</strain>
    </source>
</reference>
<organism evidence="1 2">
    <name type="scientific">Algibacter lectus</name>
    <dbReference type="NCBI Taxonomy" id="221126"/>
    <lineage>
        <taxon>Bacteria</taxon>
        <taxon>Pseudomonadati</taxon>
        <taxon>Bacteroidota</taxon>
        <taxon>Flavobacteriia</taxon>
        <taxon>Flavobacteriales</taxon>
        <taxon>Flavobacteriaceae</taxon>
        <taxon>Algibacter</taxon>
    </lineage>
</organism>
<evidence type="ECO:0000313" key="2">
    <source>
        <dbReference type="Proteomes" id="UP000029643"/>
    </source>
</evidence>
<gene>
    <name evidence="1" type="ORF">JCM19274_47</name>
</gene>
<dbReference type="RefSeq" id="WP_227806512.1">
    <property type="nucleotide sequence ID" value="NZ_BBNU01000022.1"/>
</dbReference>
<dbReference type="EMBL" id="BBNU01000022">
    <property type="protein sequence ID" value="GAL82149.1"/>
    <property type="molecule type" value="Genomic_DNA"/>
</dbReference>
<evidence type="ECO:0000313" key="1">
    <source>
        <dbReference type="EMBL" id="GAL82149.1"/>
    </source>
</evidence>
<dbReference type="InterPro" id="IPR011990">
    <property type="entry name" value="TPR-like_helical_dom_sf"/>
</dbReference>